<reference evidence="1 2" key="1">
    <citation type="submission" date="2019-02" db="EMBL/GenBank/DDBJ databases">
        <title>Deep-cultivation of Planctomycetes and their phenomic and genomic characterization uncovers novel biology.</title>
        <authorList>
            <person name="Wiegand S."/>
            <person name="Jogler M."/>
            <person name="Boedeker C."/>
            <person name="Pinto D."/>
            <person name="Vollmers J."/>
            <person name="Rivas-Marin E."/>
            <person name="Kohn T."/>
            <person name="Peeters S.H."/>
            <person name="Heuer A."/>
            <person name="Rast P."/>
            <person name="Oberbeckmann S."/>
            <person name="Bunk B."/>
            <person name="Jeske O."/>
            <person name="Meyerdierks A."/>
            <person name="Storesund J.E."/>
            <person name="Kallscheuer N."/>
            <person name="Luecker S."/>
            <person name="Lage O.M."/>
            <person name="Pohl T."/>
            <person name="Merkel B.J."/>
            <person name="Hornburger P."/>
            <person name="Mueller R.-W."/>
            <person name="Bruemmer F."/>
            <person name="Labrenz M."/>
            <person name="Spormann A.M."/>
            <person name="Op den Camp H."/>
            <person name="Overmann J."/>
            <person name="Amann R."/>
            <person name="Jetten M.S.M."/>
            <person name="Mascher T."/>
            <person name="Medema M.H."/>
            <person name="Devos D.P."/>
            <person name="Kaster A.-K."/>
            <person name="Ovreas L."/>
            <person name="Rohde M."/>
            <person name="Galperin M.Y."/>
            <person name="Jogler C."/>
        </authorList>
    </citation>
    <scope>NUCLEOTIDE SEQUENCE [LARGE SCALE GENOMIC DNA]</scope>
    <source>
        <strain evidence="1 2">CA12</strain>
    </source>
</reference>
<keyword evidence="2" id="KW-1185">Reference proteome</keyword>
<protein>
    <recommendedName>
        <fullName evidence="3">Antitoxin</fullName>
    </recommendedName>
</protein>
<dbReference type="RefSeq" id="WP_145356917.1">
    <property type="nucleotide sequence ID" value="NZ_CP036265.1"/>
</dbReference>
<name>A0A517P4D5_9PLAN</name>
<evidence type="ECO:0008006" key="3">
    <source>
        <dbReference type="Google" id="ProtNLM"/>
    </source>
</evidence>
<dbReference type="EMBL" id="CP036265">
    <property type="protein sequence ID" value="QDT14244.1"/>
    <property type="molecule type" value="Genomic_DNA"/>
</dbReference>
<evidence type="ECO:0000313" key="2">
    <source>
        <dbReference type="Proteomes" id="UP000318741"/>
    </source>
</evidence>
<accession>A0A517P4D5</accession>
<dbReference type="KEGG" id="acaf:CA12_03150"/>
<dbReference type="Proteomes" id="UP000318741">
    <property type="component" value="Chromosome"/>
</dbReference>
<proteinExistence type="predicted"/>
<gene>
    <name evidence="1" type="ORF">CA12_03150</name>
</gene>
<dbReference type="AlphaFoldDB" id="A0A517P4D5"/>
<sequence length="74" mass="8101">MTTLTIDESTYAGLSKLADARGLSVEKWLAEEVAKAIPAEKPDPEGWDEWIESFIAAHPRAAGPVDDSRESIYP</sequence>
<evidence type="ECO:0000313" key="1">
    <source>
        <dbReference type="EMBL" id="QDT14244.1"/>
    </source>
</evidence>
<organism evidence="1 2">
    <name type="scientific">Alienimonas californiensis</name>
    <dbReference type="NCBI Taxonomy" id="2527989"/>
    <lineage>
        <taxon>Bacteria</taxon>
        <taxon>Pseudomonadati</taxon>
        <taxon>Planctomycetota</taxon>
        <taxon>Planctomycetia</taxon>
        <taxon>Planctomycetales</taxon>
        <taxon>Planctomycetaceae</taxon>
        <taxon>Alienimonas</taxon>
    </lineage>
</organism>